<dbReference type="PANTHER" id="PTHR31865:SF2">
    <property type="entry name" value="OSJNBA0004B13.24 PROTEIN"/>
    <property type="match status" value="1"/>
</dbReference>
<dbReference type="EMBL" id="CACTIH010007254">
    <property type="protein sequence ID" value="CAA3005941.1"/>
    <property type="molecule type" value="Genomic_DNA"/>
</dbReference>
<protein>
    <submittedName>
        <fullName evidence="2">Uncharacterized protein</fullName>
    </submittedName>
</protein>
<gene>
    <name evidence="2" type="ORF">OLEA9_A092227</name>
</gene>
<keyword evidence="3" id="KW-1185">Reference proteome</keyword>
<proteinExistence type="predicted"/>
<name>A0A8S0TKK1_OLEEU</name>
<dbReference type="PANTHER" id="PTHR31865">
    <property type="entry name" value="OSJNBA0071G03.3 PROTEIN"/>
    <property type="match status" value="1"/>
</dbReference>
<dbReference type="AlphaFoldDB" id="A0A8S0TKK1"/>
<accession>A0A8S0TKK1</accession>
<dbReference type="Proteomes" id="UP000594638">
    <property type="component" value="Unassembled WGS sequence"/>
</dbReference>
<comment type="caution">
    <text evidence="2">The sequence shown here is derived from an EMBL/GenBank/DDBJ whole genome shotgun (WGS) entry which is preliminary data.</text>
</comment>
<feature type="compositionally biased region" description="Polar residues" evidence="1">
    <location>
        <begin position="111"/>
        <end position="121"/>
    </location>
</feature>
<evidence type="ECO:0000313" key="3">
    <source>
        <dbReference type="Proteomes" id="UP000594638"/>
    </source>
</evidence>
<dbReference type="Gramene" id="OE9A092227T1">
    <property type="protein sequence ID" value="OE9A092227C1"/>
    <property type="gene ID" value="OE9A092227"/>
</dbReference>
<sequence>MMMGMTSNPSSRSDDDQMNHEIMVDQPLSTNSTLSIDSFDYNYYADEEYLSERRRNISTKWVDFQSYYSLPATPTASDDDAYYENPIVPVENDITTPSNGRRRRGRCRPGTATTISRSCGNTDEENETRGGDLVVITRPKGGRKPICMDLDEVKACRDLGFELEHDPRFFNTMPNFSATSNPGDVKARLKIWAQAVALASSTSRLGC</sequence>
<reference evidence="2 3" key="1">
    <citation type="submission" date="2019-12" db="EMBL/GenBank/DDBJ databases">
        <authorList>
            <person name="Alioto T."/>
            <person name="Alioto T."/>
            <person name="Gomez Garrido J."/>
        </authorList>
    </citation>
    <scope>NUCLEOTIDE SEQUENCE [LARGE SCALE GENOMIC DNA]</scope>
</reference>
<dbReference type="OrthoDB" id="786837at2759"/>
<feature type="region of interest" description="Disordered" evidence="1">
    <location>
        <begin position="92"/>
        <end position="127"/>
    </location>
</feature>
<evidence type="ECO:0000256" key="1">
    <source>
        <dbReference type="SAM" id="MobiDB-lite"/>
    </source>
</evidence>
<evidence type="ECO:0000313" key="2">
    <source>
        <dbReference type="EMBL" id="CAA3005941.1"/>
    </source>
</evidence>
<organism evidence="2 3">
    <name type="scientific">Olea europaea subsp. europaea</name>
    <dbReference type="NCBI Taxonomy" id="158383"/>
    <lineage>
        <taxon>Eukaryota</taxon>
        <taxon>Viridiplantae</taxon>
        <taxon>Streptophyta</taxon>
        <taxon>Embryophyta</taxon>
        <taxon>Tracheophyta</taxon>
        <taxon>Spermatophyta</taxon>
        <taxon>Magnoliopsida</taxon>
        <taxon>eudicotyledons</taxon>
        <taxon>Gunneridae</taxon>
        <taxon>Pentapetalae</taxon>
        <taxon>asterids</taxon>
        <taxon>lamiids</taxon>
        <taxon>Lamiales</taxon>
        <taxon>Oleaceae</taxon>
        <taxon>Oleeae</taxon>
        <taxon>Olea</taxon>
    </lineage>
</organism>